<name>A0A8E2ETD1_9PEZI</name>
<feature type="region of interest" description="Disordered" evidence="5">
    <location>
        <begin position="137"/>
        <end position="160"/>
    </location>
</feature>
<sequence>MAELASTHQTAAVPGSTMGRKKMRKGTQSCTECRRRKVRCIFPPGESTVCSPCSTRGSRCVDQRDDIAARAEDERMTLRERVARLESMLESVLPMIPGESLQSVSTIGSTPVVSEAGDIEIPAGENDRQMLLMRSHGAEEAPKTRGFRTPSSPAHGLQSPASFNYSATTCTTTSQQSQSSERKNKEVCGILRSALPRYDTMMSTLSNNGFWWSAFRYKTCEVIEPLPVFAARSYTSNDPIELGILVAAYARCSNENYNLYVLVENLIISDSVYSATVEGLECLILLSKVYSDIGQPRRSWFLYRRGLGIAQLMGIDRRNSKCPKGERVWLSLYHGDRFMSMLLGLPYGINDAHYGLIMDSDVEGSGFLQQQFTLRCSLVTGKLIDRNLAAGKPSYGITVDLDERLDAIANAMPKRWWDIPTILPDSGPELDQVRERLLQQFFFFHIKTYLHLPFLLKPSMTSPYDHNKSSCIDSCRQMLRLFKVFRTEVGGEFTYECKTSDFISFMAAVIFIVGLSSSDCVPNLRASEDDIQLLESTKKIFEREEKERGCKVASQCRKTLELLSGMQDESSSTTDSLAEPDKIVIPYFGTLNFLANTQAVEYDGSNLPNSMLGSMQWEVDDFGNLIGDDLAPWLNTTMMDIDQDWSMFLDMNNPSSNI</sequence>
<feature type="domain" description="Zn(2)-C6 fungal-type" evidence="6">
    <location>
        <begin position="29"/>
        <end position="62"/>
    </location>
</feature>
<dbReference type="PANTHER" id="PTHR47840">
    <property type="entry name" value="ZN(II)2CYS6 TRANSCRIPTION FACTOR (EUROFUNG)-RELATED"/>
    <property type="match status" value="1"/>
</dbReference>
<keyword evidence="2" id="KW-0805">Transcription regulation</keyword>
<dbReference type="CDD" id="cd00067">
    <property type="entry name" value="GAL4"/>
    <property type="match status" value="1"/>
</dbReference>
<gene>
    <name evidence="7" type="ORF">AOQ84DRAFT_433438</name>
</gene>
<evidence type="ECO:0000313" key="8">
    <source>
        <dbReference type="Proteomes" id="UP000250140"/>
    </source>
</evidence>
<dbReference type="GO" id="GO:0003677">
    <property type="term" value="F:DNA binding"/>
    <property type="evidence" value="ECO:0007669"/>
    <property type="project" value="InterPro"/>
</dbReference>
<dbReference type="SMART" id="SM00906">
    <property type="entry name" value="Fungal_trans"/>
    <property type="match status" value="1"/>
</dbReference>
<keyword evidence="3" id="KW-0804">Transcription</keyword>
<evidence type="ECO:0000256" key="1">
    <source>
        <dbReference type="ARBA" id="ARBA00022723"/>
    </source>
</evidence>
<dbReference type="PANTHER" id="PTHR47840:SF1">
    <property type="entry name" value="ZN(II)2CYS6 TRANSCRIPTION FACTOR (EUROFUNG)"/>
    <property type="match status" value="1"/>
</dbReference>
<dbReference type="GO" id="GO:0006351">
    <property type="term" value="P:DNA-templated transcription"/>
    <property type="evidence" value="ECO:0007669"/>
    <property type="project" value="InterPro"/>
</dbReference>
<dbReference type="SMART" id="SM00066">
    <property type="entry name" value="GAL4"/>
    <property type="match status" value="1"/>
</dbReference>
<dbReference type="CDD" id="cd12148">
    <property type="entry name" value="fungal_TF_MHR"/>
    <property type="match status" value="1"/>
</dbReference>
<keyword evidence="8" id="KW-1185">Reference proteome</keyword>
<dbReference type="GO" id="GO:0000981">
    <property type="term" value="F:DNA-binding transcription factor activity, RNA polymerase II-specific"/>
    <property type="evidence" value="ECO:0007669"/>
    <property type="project" value="InterPro"/>
</dbReference>
<organism evidence="7 8">
    <name type="scientific">Glonium stellatum</name>
    <dbReference type="NCBI Taxonomy" id="574774"/>
    <lineage>
        <taxon>Eukaryota</taxon>
        <taxon>Fungi</taxon>
        <taxon>Dikarya</taxon>
        <taxon>Ascomycota</taxon>
        <taxon>Pezizomycotina</taxon>
        <taxon>Dothideomycetes</taxon>
        <taxon>Pleosporomycetidae</taxon>
        <taxon>Gloniales</taxon>
        <taxon>Gloniaceae</taxon>
        <taxon>Glonium</taxon>
    </lineage>
</organism>
<dbReference type="GO" id="GO:0008270">
    <property type="term" value="F:zinc ion binding"/>
    <property type="evidence" value="ECO:0007669"/>
    <property type="project" value="InterPro"/>
</dbReference>
<protein>
    <recommendedName>
        <fullName evidence="6">Zn(2)-C6 fungal-type domain-containing protein</fullName>
    </recommendedName>
</protein>
<evidence type="ECO:0000256" key="2">
    <source>
        <dbReference type="ARBA" id="ARBA00023015"/>
    </source>
</evidence>
<accession>A0A8E2ETD1</accession>
<dbReference type="InterPro" id="IPR001138">
    <property type="entry name" value="Zn2Cys6_DnaBD"/>
</dbReference>
<dbReference type="AlphaFoldDB" id="A0A8E2ETD1"/>
<dbReference type="EMBL" id="KV750483">
    <property type="protein sequence ID" value="OCL04527.1"/>
    <property type="molecule type" value="Genomic_DNA"/>
</dbReference>
<dbReference type="SUPFAM" id="SSF57701">
    <property type="entry name" value="Zn2/Cys6 DNA-binding domain"/>
    <property type="match status" value="1"/>
</dbReference>
<reference evidence="7 8" key="1">
    <citation type="journal article" date="2016" name="Nat. Commun.">
        <title>Ectomycorrhizal ecology is imprinted in the genome of the dominant symbiotic fungus Cenococcum geophilum.</title>
        <authorList>
            <consortium name="DOE Joint Genome Institute"/>
            <person name="Peter M."/>
            <person name="Kohler A."/>
            <person name="Ohm R.A."/>
            <person name="Kuo A."/>
            <person name="Krutzmann J."/>
            <person name="Morin E."/>
            <person name="Arend M."/>
            <person name="Barry K.W."/>
            <person name="Binder M."/>
            <person name="Choi C."/>
            <person name="Clum A."/>
            <person name="Copeland A."/>
            <person name="Grisel N."/>
            <person name="Haridas S."/>
            <person name="Kipfer T."/>
            <person name="LaButti K."/>
            <person name="Lindquist E."/>
            <person name="Lipzen A."/>
            <person name="Maire R."/>
            <person name="Meier B."/>
            <person name="Mihaltcheva S."/>
            <person name="Molinier V."/>
            <person name="Murat C."/>
            <person name="Poggeler S."/>
            <person name="Quandt C.A."/>
            <person name="Sperisen C."/>
            <person name="Tritt A."/>
            <person name="Tisserant E."/>
            <person name="Crous P.W."/>
            <person name="Henrissat B."/>
            <person name="Nehls U."/>
            <person name="Egli S."/>
            <person name="Spatafora J.W."/>
            <person name="Grigoriev I.V."/>
            <person name="Martin F.M."/>
        </authorList>
    </citation>
    <scope>NUCLEOTIDE SEQUENCE [LARGE SCALE GENOMIC DNA]</scope>
    <source>
        <strain evidence="7 8">CBS 207.34</strain>
    </source>
</reference>
<evidence type="ECO:0000256" key="5">
    <source>
        <dbReference type="SAM" id="MobiDB-lite"/>
    </source>
</evidence>
<keyword evidence="1" id="KW-0479">Metal-binding</keyword>
<dbReference type="PROSITE" id="PS00463">
    <property type="entry name" value="ZN2_CY6_FUNGAL_1"/>
    <property type="match status" value="1"/>
</dbReference>
<dbReference type="OrthoDB" id="6509908at2759"/>
<dbReference type="PROSITE" id="PS50048">
    <property type="entry name" value="ZN2_CY6_FUNGAL_2"/>
    <property type="match status" value="1"/>
</dbReference>
<evidence type="ECO:0000313" key="7">
    <source>
        <dbReference type="EMBL" id="OCL04527.1"/>
    </source>
</evidence>
<keyword evidence="4" id="KW-0539">Nucleus</keyword>
<evidence type="ECO:0000256" key="3">
    <source>
        <dbReference type="ARBA" id="ARBA00023163"/>
    </source>
</evidence>
<proteinExistence type="predicted"/>
<feature type="compositionally biased region" description="Polar residues" evidence="5">
    <location>
        <begin position="1"/>
        <end position="10"/>
    </location>
</feature>
<feature type="region of interest" description="Disordered" evidence="5">
    <location>
        <begin position="1"/>
        <end position="23"/>
    </location>
</feature>
<dbReference type="Proteomes" id="UP000250140">
    <property type="component" value="Unassembled WGS sequence"/>
</dbReference>
<evidence type="ECO:0000259" key="6">
    <source>
        <dbReference type="PROSITE" id="PS50048"/>
    </source>
</evidence>
<dbReference type="InterPro" id="IPR036864">
    <property type="entry name" value="Zn2-C6_fun-type_DNA-bd_sf"/>
</dbReference>
<dbReference type="Gene3D" id="4.10.240.10">
    <property type="entry name" value="Zn(2)-C6 fungal-type DNA-binding domain"/>
    <property type="match status" value="1"/>
</dbReference>
<evidence type="ECO:0000256" key="4">
    <source>
        <dbReference type="ARBA" id="ARBA00023242"/>
    </source>
</evidence>
<dbReference type="InterPro" id="IPR007219">
    <property type="entry name" value="XnlR_reg_dom"/>
</dbReference>